<evidence type="ECO:0000313" key="3">
    <source>
        <dbReference type="Proteomes" id="UP000216063"/>
    </source>
</evidence>
<sequence length="76" mass="8535">MTKTTLLADEPDRLLVTRPEAARILSLSESEIDNLRRAGRLQAKRHGKKVLFPIDELERFVANLPWEVDLPQGGAA</sequence>
<name>A0A255E0Y2_9MYCO</name>
<dbReference type="AlphaFoldDB" id="A0A255E0Y2"/>
<evidence type="ECO:0000313" key="2">
    <source>
        <dbReference type="EMBL" id="OYN81703.1"/>
    </source>
</evidence>
<dbReference type="EMBL" id="NOZR01000003">
    <property type="protein sequence ID" value="OYN81703.1"/>
    <property type="molecule type" value="Genomic_DNA"/>
</dbReference>
<reference evidence="2 3" key="1">
    <citation type="submission" date="2017-07" db="EMBL/GenBank/DDBJ databases">
        <title>The new phylogeny of genus Mycobacterium.</title>
        <authorList>
            <person name="Tortoli E."/>
            <person name="Trovato A."/>
            <person name="Cirillo D.M."/>
        </authorList>
    </citation>
    <scope>NUCLEOTIDE SEQUENCE [LARGE SCALE GENOMIC DNA]</scope>
    <source>
        <strain evidence="2 3">ATCC 33027</strain>
    </source>
</reference>
<protein>
    <recommendedName>
        <fullName evidence="1">Helix-turn-helix domain-containing protein</fullName>
    </recommendedName>
</protein>
<organism evidence="2 3">
    <name type="scientific">Mycolicibacterium sphagni</name>
    <dbReference type="NCBI Taxonomy" id="1786"/>
    <lineage>
        <taxon>Bacteria</taxon>
        <taxon>Bacillati</taxon>
        <taxon>Actinomycetota</taxon>
        <taxon>Actinomycetes</taxon>
        <taxon>Mycobacteriales</taxon>
        <taxon>Mycobacteriaceae</taxon>
        <taxon>Mycolicibacterium</taxon>
    </lineage>
</organism>
<dbReference type="InterPro" id="IPR041657">
    <property type="entry name" value="HTH_17"/>
</dbReference>
<feature type="domain" description="Helix-turn-helix" evidence="1">
    <location>
        <begin position="16"/>
        <end position="63"/>
    </location>
</feature>
<dbReference type="Pfam" id="PF12728">
    <property type="entry name" value="HTH_17"/>
    <property type="match status" value="1"/>
</dbReference>
<dbReference type="RefSeq" id="WP_094477027.1">
    <property type="nucleotide sequence ID" value="NZ_NOZR01000003.1"/>
</dbReference>
<proteinExistence type="predicted"/>
<gene>
    <name evidence="2" type="ORF">CG716_04920</name>
</gene>
<keyword evidence="3" id="KW-1185">Reference proteome</keyword>
<evidence type="ECO:0000259" key="1">
    <source>
        <dbReference type="Pfam" id="PF12728"/>
    </source>
</evidence>
<dbReference type="Proteomes" id="UP000216063">
    <property type="component" value="Unassembled WGS sequence"/>
</dbReference>
<accession>A0A255E0Y2</accession>
<comment type="caution">
    <text evidence="2">The sequence shown here is derived from an EMBL/GenBank/DDBJ whole genome shotgun (WGS) entry which is preliminary data.</text>
</comment>
<dbReference type="OrthoDB" id="4753194at2"/>